<sequence length="101" mass="10555">MLARRLPGIVTVGQQGLVCFVGGSAISIIIDTTLRLAQVPGNMENGIVNGLLRFSGDAATIVALLLIARISSEMKTSHSFAAGSVPEMVIARAKEGKALRH</sequence>
<reference evidence="1" key="1">
    <citation type="submission" date="2024-07" db="EMBL/GenBank/DDBJ databases">
        <title>A survey of Mimosa microsymbionts across Brazilian biomes reveals a high diversity of Paraburkholderia nodulating endemic species, but also that Cupriavidus is common as a symbiont of widespread species.</title>
        <authorList>
            <person name="Rouws L."/>
            <person name="Barauna A."/>
            <person name="Beukes C."/>
            <person name="Rouws J.R.C."/>
            <person name="De Faria S.M."/>
            <person name="Gross E."/>
            <person name="Bueno Dos Reis Junior F."/>
            <person name="Simon M.F."/>
            <person name="Maluk M."/>
            <person name="Odee D.W."/>
            <person name="Kenicer G."/>
            <person name="Young J.P.W."/>
            <person name="Reis V.M."/>
            <person name="Zilli J."/>
            <person name="James E.K."/>
        </authorList>
    </citation>
    <scope>NUCLEOTIDE SEQUENCE</scope>
    <source>
        <strain evidence="1">EG181B</strain>
    </source>
</reference>
<evidence type="ECO:0000313" key="1">
    <source>
        <dbReference type="EMBL" id="MEX3937334.1"/>
    </source>
</evidence>
<proteinExistence type="predicted"/>
<comment type="caution">
    <text evidence="1">The sequence shown here is derived from an EMBL/GenBank/DDBJ whole genome shotgun (WGS) entry which is preliminary data.</text>
</comment>
<keyword evidence="2" id="KW-1185">Reference proteome</keyword>
<dbReference type="EMBL" id="JBFRCH010000049">
    <property type="protein sequence ID" value="MEX3937334.1"/>
    <property type="molecule type" value="Genomic_DNA"/>
</dbReference>
<name>A0ACC6UCP2_9BURK</name>
<evidence type="ECO:0000313" key="2">
    <source>
        <dbReference type="Proteomes" id="UP001558850"/>
    </source>
</evidence>
<organism evidence="1 2">
    <name type="scientific">Paraburkholderia phymatum</name>
    <dbReference type="NCBI Taxonomy" id="148447"/>
    <lineage>
        <taxon>Bacteria</taxon>
        <taxon>Pseudomonadati</taxon>
        <taxon>Pseudomonadota</taxon>
        <taxon>Betaproteobacteria</taxon>
        <taxon>Burkholderiales</taxon>
        <taxon>Burkholderiaceae</taxon>
        <taxon>Paraburkholderia</taxon>
    </lineage>
</organism>
<gene>
    <name evidence="1" type="ORF">AB4Y32_37340</name>
</gene>
<protein>
    <submittedName>
        <fullName evidence="1">Uncharacterized protein</fullName>
    </submittedName>
</protein>
<accession>A0ACC6UCP2</accession>
<dbReference type="Proteomes" id="UP001558850">
    <property type="component" value="Unassembled WGS sequence"/>
</dbReference>